<dbReference type="Gene3D" id="3.30.420.10">
    <property type="entry name" value="Ribonuclease H-like superfamily/Ribonuclease H"/>
    <property type="match status" value="1"/>
</dbReference>
<feature type="region of interest" description="Disordered" evidence="1">
    <location>
        <begin position="107"/>
        <end position="150"/>
    </location>
</feature>
<dbReference type="Pfam" id="PF25597">
    <property type="entry name" value="SH3_retrovirus"/>
    <property type="match status" value="1"/>
</dbReference>
<feature type="compositionally biased region" description="Basic and acidic residues" evidence="1">
    <location>
        <begin position="424"/>
        <end position="440"/>
    </location>
</feature>
<feature type="compositionally biased region" description="Acidic residues" evidence="1">
    <location>
        <begin position="47"/>
        <end position="62"/>
    </location>
</feature>
<dbReference type="InterPro" id="IPR057670">
    <property type="entry name" value="SH3_retrovirus"/>
</dbReference>
<dbReference type="Proteomes" id="UP000215335">
    <property type="component" value="Unassembled WGS sequence"/>
</dbReference>
<evidence type="ECO:0000259" key="3">
    <source>
        <dbReference type="Pfam" id="PF25597"/>
    </source>
</evidence>
<dbReference type="GO" id="GO:0003676">
    <property type="term" value="F:nucleic acid binding"/>
    <property type="evidence" value="ECO:0007669"/>
    <property type="project" value="InterPro"/>
</dbReference>
<feature type="compositionally biased region" description="Low complexity" evidence="1">
    <location>
        <begin position="136"/>
        <end position="150"/>
    </location>
</feature>
<name>A0A232EIP2_9HYME</name>
<dbReference type="SUPFAM" id="SSF53098">
    <property type="entry name" value="Ribonuclease H-like"/>
    <property type="match status" value="1"/>
</dbReference>
<dbReference type="InterPro" id="IPR036397">
    <property type="entry name" value="RNaseH_sf"/>
</dbReference>
<feature type="domain" description="Retroviral polymerase SH3-like" evidence="3">
    <location>
        <begin position="338"/>
        <end position="398"/>
    </location>
</feature>
<dbReference type="OrthoDB" id="7607323at2759"/>
<gene>
    <name evidence="4" type="ORF">TSAR_014972</name>
</gene>
<evidence type="ECO:0000313" key="4">
    <source>
        <dbReference type="EMBL" id="OXU18181.1"/>
    </source>
</evidence>
<dbReference type="EMBL" id="NNAY01004219">
    <property type="protein sequence ID" value="OXU18181.1"/>
    <property type="molecule type" value="Genomic_DNA"/>
</dbReference>
<comment type="caution">
    <text evidence="4">The sequence shown here is derived from an EMBL/GenBank/DDBJ whole genome shotgun (WGS) entry which is preliminary data.</text>
</comment>
<accession>A0A232EIP2</accession>
<dbReference type="InterPro" id="IPR039537">
    <property type="entry name" value="Retrotran_Ty1/copia-like"/>
</dbReference>
<reference evidence="4 5" key="1">
    <citation type="journal article" date="2017" name="Curr. Biol.">
        <title>The Evolution of Venom by Co-option of Single-Copy Genes.</title>
        <authorList>
            <person name="Martinson E.O."/>
            <person name="Mrinalini"/>
            <person name="Kelkar Y.D."/>
            <person name="Chang C.H."/>
            <person name="Werren J.H."/>
        </authorList>
    </citation>
    <scope>NUCLEOTIDE SEQUENCE [LARGE SCALE GENOMIC DNA]</scope>
    <source>
        <strain evidence="4 5">Alberta</strain>
        <tissue evidence="4">Whole body</tissue>
    </source>
</reference>
<dbReference type="InterPro" id="IPR025724">
    <property type="entry name" value="GAG-pre-integrase_dom"/>
</dbReference>
<protein>
    <submittedName>
        <fullName evidence="4">Uncharacterized protein</fullName>
    </submittedName>
</protein>
<dbReference type="STRING" id="543379.A0A232EIP2"/>
<evidence type="ECO:0000259" key="2">
    <source>
        <dbReference type="Pfam" id="PF13976"/>
    </source>
</evidence>
<feature type="compositionally biased region" description="Basic and acidic residues" evidence="1">
    <location>
        <begin position="122"/>
        <end position="133"/>
    </location>
</feature>
<feature type="region of interest" description="Disordered" evidence="1">
    <location>
        <begin position="1"/>
        <end position="66"/>
    </location>
</feature>
<keyword evidence="5" id="KW-1185">Reference proteome</keyword>
<sequence>MNKPNSQQTSRDRANFRGNRGQGREQSRGRSNRGGFTGRTTARRSEYEDDGDYWDEYDENEQNQDIYEKPNGVVRFEVKKVTNKNDTMINESDNYSCIAYLAIDNESSKQSQADSKRHQKKKESVIGREKSEELIESNAENANSEETTTTECDVGLMSHRTIKVDDLSTVEKLEGLLVENPPDILNSEVKQNEAMLWHIRLGHASLNYLKMLQKKEKILEHVKFDESIRDCEIIHSDIMGWIKPTSWPGGKKYIMTFVDDYSRYARIYCLKSKDESSQAFGNYLTTARNPLDWVPPYTPELNGVAESSIKQRTIRALMYDSGLPPSMCHIEQIRRFGCIAYIKLPKTETKFSSVSVKAVLVGHTDTGYILWHPSSRKFLESRHVRFLEKLVYKDTYKKSQTESTENSDLKETVQRKRGRPKKTSTYEHKQDSELNKKKSDDLIDQITGPITRSKSKKINDISFARYTKTSEIEEVNEDELGHILLASIQEDPISYTEAVNSEDKDL</sequence>
<proteinExistence type="predicted"/>
<feature type="domain" description="GAG-pre-integrase" evidence="2">
    <location>
        <begin position="189"/>
        <end position="233"/>
    </location>
</feature>
<evidence type="ECO:0000256" key="1">
    <source>
        <dbReference type="SAM" id="MobiDB-lite"/>
    </source>
</evidence>
<dbReference type="PANTHER" id="PTHR42648">
    <property type="entry name" value="TRANSPOSASE, PUTATIVE-RELATED"/>
    <property type="match status" value="1"/>
</dbReference>
<dbReference type="Pfam" id="PF13976">
    <property type="entry name" value="gag_pre-integrs"/>
    <property type="match status" value="1"/>
</dbReference>
<evidence type="ECO:0000313" key="5">
    <source>
        <dbReference type="Proteomes" id="UP000215335"/>
    </source>
</evidence>
<dbReference type="AlphaFoldDB" id="A0A232EIP2"/>
<dbReference type="InterPro" id="IPR012337">
    <property type="entry name" value="RNaseH-like_sf"/>
</dbReference>
<organism evidence="4 5">
    <name type="scientific">Trichomalopsis sarcophagae</name>
    <dbReference type="NCBI Taxonomy" id="543379"/>
    <lineage>
        <taxon>Eukaryota</taxon>
        <taxon>Metazoa</taxon>
        <taxon>Ecdysozoa</taxon>
        <taxon>Arthropoda</taxon>
        <taxon>Hexapoda</taxon>
        <taxon>Insecta</taxon>
        <taxon>Pterygota</taxon>
        <taxon>Neoptera</taxon>
        <taxon>Endopterygota</taxon>
        <taxon>Hymenoptera</taxon>
        <taxon>Apocrita</taxon>
        <taxon>Proctotrupomorpha</taxon>
        <taxon>Chalcidoidea</taxon>
        <taxon>Pteromalidae</taxon>
        <taxon>Pteromalinae</taxon>
        <taxon>Trichomalopsis</taxon>
    </lineage>
</organism>
<dbReference type="PANTHER" id="PTHR42648:SF28">
    <property type="entry name" value="TRANSPOSON-ENCODED PROTEIN WITH RIBONUCLEASE H-LIKE AND RETROVIRUS ZINC FINGER-LIKE DOMAINS"/>
    <property type="match status" value="1"/>
</dbReference>
<feature type="region of interest" description="Disordered" evidence="1">
    <location>
        <begin position="401"/>
        <end position="440"/>
    </location>
</feature>